<evidence type="ECO:0000313" key="2">
    <source>
        <dbReference type="EMBL" id="KJZ74121.1"/>
    </source>
</evidence>
<dbReference type="Proteomes" id="UP000054481">
    <property type="component" value="Unassembled WGS sequence"/>
</dbReference>
<reference evidence="2 3" key="1">
    <citation type="journal article" date="2014" name="Genome Biol. Evol.">
        <title>Comparative genomics and transcriptomics analyses reveal divergent lifestyle features of nematode endoparasitic fungus Hirsutella minnesotensis.</title>
        <authorList>
            <person name="Lai Y."/>
            <person name="Liu K."/>
            <person name="Zhang X."/>
            <person name="Zhang X."/>
            <person name="Li K."/>
            <person name="Wang N."/>
            <person name="Shu C."/>
            <person name="Wu Y."/>
            <person name="Wang C."/>
            <person name="Bushley K.E."/>
            <person name="Xiang M."/>
            <person name="Liu X."/>
        </authorList>
    </citation>
    <scope>NUCLEOTIDE SEQUENCE [LARGE SCALE GENOMIC DNA]</scope>
    <source>
        <strain evidence="2 3">3608</strain>
    </source>
</reference>
<gene>
    <name evidence="2" type="ORF">HIM_06570</name>
</gene>
<keyword evidence="3" id="KW-1185">Reference proteome</keyword>
<feature type="compositionally biased region" description="Low complexity" evidence="1">
    <location>
        <begin position="163"/>
        <end position="172"/>
    </location>
</feature>
<protein>
    <submittedName>
        <fullName evidence="2">Uncharacterized protein</fullName>
    </submittedName>
</protein>
<organism evidence="2 3">
    <name type="scientific">Hirsutella minnesotensis 3608</name>
    <dbReference type="NCBI Taxonomy" id="1043627"/>
    <lineage>
        <taxon>Eukaryota</taxon>
        <taxon>Fungi</taxon>
        <taxon>Dikarya</taxon>
        <taxon>Ascomycota</taxon>
        <taxon>Pezizomycotina</taxon>
        <taxon>Sordariomycetes</taxon>
        <taxon>Hypocreomycetidae</taxon>
        <taxon>Hypocreales</taxon>
        <taxon>Ophiocordycipitaceae</taxon>
        <taxon>Hirsutella</taxon>
    </lineage>
</organism>
<feature type="region of interest" description="Disordered" evidence="1">
    <location>
        <begin position="158"/>
        <end position="180"/>
    </location>
</feature>
<sequence length="180" mass="20327">MRQNNERVPLVWGKTKNCHEWSSSQAGLNGRSRAAGDLERAGFSQLANYCVRSDVRYGYIITAREVAAVCVTKVDDKYRLKYKSIPWAAHGHGKLTVNLAIWALAMMSINPEHRSIVEEPLPLNSWWIVEDEAGRKTYEHHLSGRRVFNLEDGQQAMDDPDDLSSSLSSLSSCQFSIDDE</sequence>
<proteinExistence type="predicted"/>
<name>A0A0F7ZJ15_9HYPO</name>
<evidence type="ECO:0000313" key="3">
    <source>
        <dbReference type="Proteomes" id="UP000054481"/>
    </source>
</evidence>
<dbReference type="AlphaFoldDB" id="A0A0F7ZJ15"/>
<evidence type="ECO:0000256" key="1">
    <source>
        <dbReference type="SAM" id="MobiDB-lite"/>
    </source>
</evidence>
<dbReference type="EMBL" id="KQ030529">
    <property type="protein sequence ID" value="KJZ74121.1"/>
    <property type="molecule type" value="Genomic_DNA"/>
</dbReference>
<dbReference type="OrthoDB" id="4367324at2759"/>
<accession>A0A0F7ZJ15</accession>